<feature type="region of interest" description="Disordered" evidence="1">
    <location>
        <begin position="1"/>
        <end position="129"/>
    </location>
</feature>
<name>A0A1M2VBC5_TRAPU</name>
<comment type="caution">
    <text evidence="2">The sequence shown here is derived from an EMBL/GenBank/DDBJ whole genome shotgun (WGS) entry which is preliminary data.</text>
</comment>
<keyword evidence="3" id="KW-1185">Reference proteome</keyword>
<dbReference type="STRING" id="154538.A0A1M2VBC5"/>
<accession>A0A1M2VBC5</accession>
<dbReference type="Proteomes" id="UP000184267">
    <property type="component" value="Unassembled WGS sequence"/>
</dbReference>
<evidence type="ECO:0000256" key="1">
    <source>
        <dbReference type="SAM" id="MobiDB-lite"/>
    </source>
</evidence>
<dbReference type="EMBL" id="MNAD01001510">
    <property type="protein sequence ID" value="OJT04879.1"/>
    <property type="molecule type" value="Genomic_DNA"/>
</dbReference>
<reference evidence="2 3" key="1">
    <citation type="submission" date="2016-10" db="EMBL/GenBank/DDBJ databases">
        <title>Genome sequence of the basidiomycete white-rot fungus Trametes pubescens.</title>
        <authorList>
            <person name="Makela M.R."/>
            <person name="Granchi Z."/>
            <person name="Peng M."/>
            <person name="De Vries R.P."/>
            <person name="Grigoriev I."/>
            <person name="Riley R."/>
            <person name="Hilden K."/>
        </authorList>
    </citation>
    <scope>NUCLEOTIDE SEQUENCE [LARGE SCALE GENOMIC DNA]</scope>
    <source>
        <strain evidence="2 3">FBCC735</strain>
    </source>
</reference>
<evidence type="ECO:0000313" key="3">
    <source>
        <dbReference type="Proteomes" id="UP000184267"/>
    </source>
</evidence>
<gene>
    <name evidence="2" type="ORF">TRAPUB_4351</name>
</gene>
<proteinExistence type="predicted"/>
<dbReference type="AlphaFoldDB" id="A0A1M2VBC5"/>
<feature type="compositionally biased region" description="Basic and acidic residues" evidence="1">
    <location>
        <begin position="79"/>
        <end position="119"/>
    </location>
</feature>
<evidence type="ECO:0000313" key="2">
    <source>
        <dbReference type="EMBL" id="OJT04879.1"/>
    </source>
</evidence>
<protein>
    <submittedName>
        <fullName evidence="2">Uncharacterized protein</fullName>
    </submittedName>
</protein>
<sequence>MASLKKVLSKVVSHTRSSSKASSKDSLNGGAHPLMNGKTYKTPDPAVEADDTNAKGETAAVKQQSKDAAKGLQRPSTNGERRLSFTEQKEDRKAEREAKDDEESKARKERMQKAHEEVSVRTGPQSACGALKRVSRTRYETTGEIFL</sequence>
<organism evidence="2 3">
    <name type="scientific">Trametes pubescens</name>
    <name type="common">White-rot fungus</name>
    <dbReference type="NCBI Taxonomy" id="154538"/>
    <lineage>
        <taxon>Eukaryota</taxon>
        <taxon>Fungi</taxon>
        <taxon>Dikarya</taxon>
        <taxon>Basidiomycota</taxon>
        <taxon>Agaricomycotina</taxon>
        <taxon>Agaricomycetes</taxon>
        <taxon>Polyporales</taxon>
        <taxon>Polyporaceae</taxon>
        <taxon>Trametes</taxon>
    </lineage>
</organism>